<evidence type="ECO:0000256" key="3">
    <source>
        <dbReference type="ARBA" id="ARBA00022777"/>
    </source>
</evidence>
<keyword evidence="4 5" id="KW-0067">ATP-binding</keyword>
<keyword evidence="8" id="KW-1185">Reference proteome</keyword>
<comment type="caution">
    <text evidence="7">The sequence shown here is derived from an EMBL/GenBank/DDBJ whole genome shotgun (WGS) entry which is preliminary data.</text>
</comment>
<organism evidence="7 8">
    <name type="scientific">Rhizophagus irregularis (strain DAOM 197198w)</name>
    <name type="common">Glomus intraradices</name>
    <dbReference type="NCBI Taxonomy" id="1432141"/>
    <lineage>
        <taxon>Eukaryota</taxon>
        <taxon>Fungi</taxon>
        <taxon>Fungi incertae sedis</taxon>
        <taxon>Mucoromycota</taxon>
        <taxon>Glomeromycotina</taxon>
        <taxon>Glomeromycetes</taxon>
        <taxon>Glomerales</taxon>
        <taxon>Glomeraceae</taxon>
        <taxon>Rhizophagus</taxon>
    </lineage>
</organism>
<dbReference type="Proteomes" id="UP000022910">
    <property type="component" value="Unassembled WGS sequence"/>
</dbReference>
<keyword evidence="1" id="KW-0808">Transferase</keyword>
<keyword evidence="3" id="KW-0418">Kinase</keyword>
<protein>
    <submittedName>
        <fullName evidence="7">Ste20p</fullName>
    </submittedName>
</protein>
<dbReference type="Pfam" id="PF07714">
    <property type="entry name" value="PK_Tyr_Ser-Thr"/>
    <property type="match status" value="1"/>
</dbReference>
<feature type="binding site" evidence="5">
    <location>
        <position position="1843"/>
    </location>
    <ligand>
        <name>ATP</name>
        <dbReference type="ChEBI" id="CHEBI:30616"/>
    </ligand>
</feature>
<dbReference type="InterPro" id="IPR011009">
    <property type="entry name" value="Kinase-like_dom_sf"/>
</dbReference>
<dbReference type="Gene3D" id="1.10.510.10">
    <property type="entry name" value="Transferase(Phosphotransferase) domain 1"/>
    <property type="match status" value="1"/>
</dbReference>
<name>A0A015IXI4_RHIIW</name>
<proteinExistence type="predicted"/>
<dbReference type="GO" id="GO:0005524">
    <property type="term" value="F:ATP binding"/>
    <property type="evidence" value="ECO:0007669"/>
    <property type="project" value="UniProtKB-UniRule"/>
</dbReference>
<dbReference type="InterPro" id="IPR017441">
    <property type="entry name" value="Protein_kinase_ATP_BS"/>
</dbReference>
<evidence type="ECO:0000256" key="2">
    <source>
        <dbReference type="ARBA" id="ARBA00022741"/>
    </source>
</evidence>
<dbReference type="SUPFAM" id="SSF56112">
    <property type="entry name" value="Protein kinase-like (PK-like)"/>
    <property type="match status" value="1"/>
</dbReference>
<dbReference type="InterPro" id="IPR000719">
    <property type="entry name" value="Prot_kinase_dom"/>
</dbReference>
<evidence type="ECO:0000313" key="7">
    <source>
        <dbReference type="EMBL" id="EXX59060.1"/>
    </source>
</evidence>
<reference evidence="7 8" key="1">
    <citation type="submission" date="2014-02" db="EMBL/GenBank/DDBJ databases">
        <title>Single nucleus genome sequencing reveals high similarity among nuclei of an endomycorrhizal fungus.</title>
        <authorList>
            <person name="Lin K."/>
            <person name="Geurts R."/>
            <person name="Zhang Z."/>
            <person name="Limpens E."/>
            <person name="Saunders D.G."/>
            <person name="Mu D."/>
            <person name="Pang E."/>
            <person name="Cao H."/>
            <person name="Cha H."/>
            <person name="Lin T."/>
            <person name="Zhou Q."/>
            <person name="Shang Y."/>
            <person name="Li Y."/>
            <person name="Ivanov S."/>
            <person name="Sharma T."/>
            <person name="Velzen R.V."/>
            <person name="Ruijter N.D."/>
            <person name="Aanen D.K."/>
            <person name="Win J."/>
            <person name="Kamoun S."/>
            <person name="Bisseling T."/>
            <person name="Huang S."/>
        </authorList>
    </citation>
    <scope>NUCLEOTIDE SEQUENCE [LARGE SCALE GENOMIC DNA]</scope>
    <source>
        <strain evidence="8">DAOM197198w</strain>
    </source>
</reference>
<dbReference type="PROSITE" id="PS00107">
    <property type="entry name" value="PROTEIN_KINASE_ATP"/>
    <property type="match status" value="1"/>
</dbReference>
<dbReference type="InterPro" id="IPR051681">
    <property type="entry name" value="Ser/Thr_Kinases-Pseudokinases"/>
</dbReference>
<dbReference type="GO" id="GO:0004674">
    <property type="term" value="F:protein serine/threonine kinase activity"/>
    <property type="evidence" value="ECO:0007669"/>
    <property type="project" value="TreeGrafter"/>
</dbReference>
<accession>A0A015IXI4</accession>
<dbReference type="PROSITE" id="PS50011">
    <property type="entry name" value="PROTEIN_KINASE_DOM"/>
    <property type="match status" value="1"/>
</dbReference>
<keyword evidence="2 5" id="KW-0547">Nucleotide-binding</keyword>
<gene>
    <name evidence="7" type="ORF">RirG_192160</name>
</gene>
<dbReference type="InterPro" id="IPR001245">
    <property type="entry name" value="Ser-Thr/Tyr_kinase_cat_dom"/>
</dbReference>
<dbReference type="OrthoDB" id="2413561at2759"/>
<dbReference type="PANTHER" id="PTHR44329">
    <property type="entry name" value="SERINE/THREONINE-PROTEIN KINASE TNNI3K-RELATED"/>
    <property type="match status" value="1"/>
</dbReference>
<sequence length="2144" mass="251321">MPFKDSEDNKDHLKYSIKNFTNRTSGKKQIDDFIQEMQLKIEDRHDIVLEWIPYNQFVKIKKINKNGFITGYSAIWKDGPLYKNWWNDKYTRNSNKKVTLNCLYSSQYMIEFLIDETKKYLTNHTNKYKDQHKIYGISQDPDKNDYILVQNNFINLINWASGNEKIDDFIQEMQLKISEISDYNDIVFEWIPYKQFDKIKQTGKNGVYSAIWRNGPLYKKTKLDSDYTRDSNKEVALKCLHSLQNPVDSLINEAKKYSPSKFLVLYGISQNPDTNDYILVLTWTSGNEKIDGFIQERQLNINSYDDVVFEWIPYNQFNKIRKTGKNGSITVYSAIWRNGPLYKKNELDSDYTRDSNKEIALKCLHNLQNPVDSLINEAKKYSPSKFLVLYGISQNPDTNDYILVLTWTSGNEKIDGFIKERQLNVTFYNDIVFEWIPYSQFNKIRKTGKNGFITVYSAIWKNGPLYYDDKYYKYKRDSNKEVALKCLHNLQNPIDSLINEAEKYSTKNDKFLVLYGISQNPDTNDYILIQNYFILSGNDKIDEFIQERQLKINKSNDAVFEWIPYNQFNEIRETGKNGSTTVYSAIWRNGPLYKKNKLDSDYTRDSNKEVALKCLHYLQNTVDFLINEAKKYSTNKFPVLYGISQNPDTNDYILVLTWTSGNEKIDGFIQERLNSYDLVYWIPYNQFYEIRKTGKNGSITVYSAMWNDPLYSKYTRNSNKEVALKCLHNFQNPVDSLINEAKKYSTKNGKFLVLYGISQNPDTSDYILVQNYLILSGNEKIDEFIQERQLDATSHDDVVFEWIPYSQFSEIKKTGKNISMTVYSALWRHGPLHYNYNYCKYTRDSNKVVFLKCLHNLQNPVDSLINEAKKYSTKNNKFLVLYGISQNPNTSDYILVQSYQNYLMLSGNEKIDEFIQERQLKINKSNDIVFEWIPYNQFNEIRETGKNGSTTVYSAIWRYGPLYYSKYTRDSNKKVVLKCLHNLQNPDSLIKETKKYSTKNDKFLVLYGISQNPDTSDYILVQNYLTLSGNEKIDEFIQERQLNVTSYDDVVFEWIPYNQFNEIRETGKNGSTTVYSAIWRYGPLYYSKYTRDSNKKVTLKCLHNLQNPVDFLINEAKKYSTSKFPVLYGISQNPDTNDYVLVLTWTSGNKKINDFIQEKQLNINSYDDVVFEWIPYNQFNEIKEIGKNGSITVCSAIWRNGPLYYGKYTRDSNKKVTLKYLHNLQDPVDSLINESKKYSTKNDKCLVLYGISQNPDTSDYILVQNNYIWTSGNKKIDDFIQERQLIINKHNDVVFEWIPYNQFNEIRKTGKNGSITVYSAIWRNGPLYKKNKLDSDYTRDSNKVVALKCLHNLQNSIDSLINEAEKSSTKNDKFIVLYGVSQNSDTNDYVLVQNNYIWTSRNEKIDEFIQERQLNVTSYDDVVFEWIPYNQFNEIRETGKNGSITVYSAIWKDGPLYYDDEYNKSYYKCKRDSNKEVALKCLHNLQNPIDSLINVAEKYSTKNNKFFVLYGISQNPDTNDYILIQNYLMLSGNEKIDEFIQERQLKINKSNDVVFEWIPYNQFNEIRKTGKNGSITVYSAIWRNGPLYYDDEYDKYYKYKRDSNKEVALKCLHNLQNPIDDSLINEAKNYSTKNDKFLVLYGISQNPDTNDYILVQNYLMLSGNEKIDEFIQERQLNVNSDDDVVFEWIPYNQFNEIKETCKNGSITIYFAIWKNGPLHYGNCTRDSNKEVALKCLHNLQDPVDYSLINEAKKYSTKNDKFFVLYGISQNPDTSDYILVLTRISGNETIDNFIQEKQEKISSFPDAIFEWIPYNQFNEIKEIGKGGFSTVYSAMWKDFKVALKCLDNSQHPINELLNEVKAYSTKMALSNSKIMNTYGISQDPNTKNYIVVLHHAEGGSFNNWLNINENYKYFNWKDKMQILRYIASGLRELHRKKIVHQDFHTGNILFGNLSSKQNSRIYITDMGLCRKVDDINQNNIYGVMPYVAPEVLRGKPYTKAADIYSFGMIMYFVAAERQPFGDCAHDHHLALDICNGIRPEINELEMPITYIKLMNKCWDLNLENRPDINELDHSLSLIVNNKLEIEKAEEYRKLHLSSLKGDRQITTHPQAIYTSRLLNPFTEDLPKYNDDNSECLDCAITNNLN</sequence>
<evidence type="ECO:0000256" key="4">
    <source>
        <dbReference type="ARBA" id="ARBA00022840"/>
    </source>
</evidence>
<evidence type="ECO:0000256" key="1">
    <source>
        <dbReference type="ARBA" id="ARBA00022679"/>
    </source>
</evidence>
<feature type="domain" description="Protein kinase" evidence="6">
    <location>
        <begin position="1816"/>
        <end position="2075"/>
    </location>
</feature>
<dbReference type="EMBL" id="JEMT01026539">
    <property type="protein sequence ID" value="EXX59060.1"/>
    <property type="molecule type" value="Genomic_DNA"/>
</dbReference>
<dbReference type="HOGENOM" id="CLU_000288_7_8_1"/>
<evidence type="ECO:0000256" key="5">
    <source>
        <dbReference type="PROSITE-ProRule" id="PRU10141"/>
    </source>
</evidence>
<evidence type="ECO:0000259" key="6">
    <source>
        <dbReference type="PROSITE" id="PS50011"/>
    </source>
</evidence>
<evidence type="ECO:0000313" key="8">
    <source>
        <dbReference type="Proteomes" id="UP000022910"/>
    </source>
</evidence>
<dbReference type="PANTHER" id="PTHR44329:SF288">
    <property type="entry name" value="MITOGEN-ACTIVATED PROTEIN KINASE KINASE KINASE 20"/>
    <property type="match status" value="1"/>
</dbReference>